<gene>
    <name evidence="9" type="ORF">SAMN06296416_102161</name>
</gene>
<evidence type="ECO:0000256" key="4">
    <source>
        <dbReference type="ARBA" id="ARBA00022692"/>
    </source>
</evidence>
<dbReference type="Pfam" id="PF05977">
    <property type="entry name" value="MFS_3"/>
    <property type="match status" value="1"/>
</dbReference>
<feature type="transmembrane region" description="Helical" evidence="7">
    <location>
        <begin position="54"/>
        <end position="75"/>
    </location>
</feature>
<keyword evidence="2" id="KW-0813">Transport</keyword>
<feature type="transmembrane region" description="Helical" evidence="7">
    <location>
        <begin position="233"/>
        <end position="254"/>
    </location>
</feature>
<protein>
    <submittedName>
        <fullName evidence="9">Predicted arabinose efflux permease, MFS family</fullName>
    </submittedName>
</protein>
<evidence type="ECO:0000256" key="6">
    <source>
        <dbReference type="ARBA" id="ARBA00023136"/>
    </source>
</evidence>
<evidence type="ECO:0000256" key="7">
    <source>
        <dbReference type="SAM" id="Phobius"/>
    </source>
</evidence>
<keyword evidence="10" id="KW-1185">Reference proteome</keyword>
<feature type="transmembrane region" description="Helical" evidence="7">
    <location>
        <begin position="24"/>
        <end position="48"/>
    </location>
</feature>
<sequence length="545" mass="58552">MGNQPSAALPPGPWAPFSQPTFRALWLAILVGNIGTWMHDVAAAWVMAERTGSALWVAAVQSATTLPVVLLALLAGTLADTVDRRKYLIAAQLWMFGIATLLALLAQADRLEPWSLLALTFALGAGAAMAMPAQAAATSELVPREMLAPAVALNSVSMNIARSVGPALGGLVVAQFGASWAFAINALSFLGVVVVLWRWKRAPSPSLLPPERFGSALRAGLRYASHANVFQSVLVKSASFFVFASALPALLPIVVRKDLAAGSGTYGSLLGCIGVGAVLGALLLPKLRMRMDHDRLVLAASLLCALSLLGLAWIRQRELLFPVMLLNGLAWISVLSSLQIAAQTSVPPWVRARALSLYIVVFASGMAAGSLLWGAVAQRWDTAFALTLAAIATLLASGWALRFRLGAADALDITPSAHWPEPLLSIPHDQDRGPVLVTVEYRIALEDRVAFLERMQWLGRSRRRDGAVQWGVMEDTAAPGIYLEYFLVASWLEHLRQHERVTGEERRLQDVLRRLHIGDAPPQVRHFIGGAPAIHAPLSGTHSDI</sequence>
<feature type="transmembrane region" description="Helical" evidence="7">
    <location>
        <begin position="382"/>
        <end position="401"/>
    </location>
</feature>
<name>A0A286D2T0_9GAMM</name>
<dbReference type="EMBL" id="OCND01000002">
    <property type="protein sequence ID" value="SOD52947.1"/>
    <property type="molecule type" value="Genomic_DNA"/>
</dbReference>
<keyword evidence="5 7" id="KW-1133">Transmembrane helix</keyword>
<dbReference type="PANTHER" id="PTHR23513">
    <property type="entry name" value="INTEGRAL MEMBRANE EFFLUX PROTEIN-RELATED"/>
    <property type="match status" value="1"/>
</dbReference>
<dbReference type="RefSeq" id="WP_102047687.1">
    <property type="nucleotide sequence ID" value="NZ_OCND01000002.1"/>
</dbReference>
<feature type="transmembrane region" description="Helical" evidence="7">
    <location>
        <begin position="354"/>
        <end position="376"/>
    </location>
</feature>
<evidence type="ECO:0000256" key="1">
    <source>
        <dbReference type="ARBA" id="ARBA00004651"/>
    </source>
</evidence>
<proteinExistence type="predicted"/>
<evidence type="ECO:0000313" key="10">
    <source>
        <dbReference type="Proteomes" id="UP000219374"/>
    </source>
</evidence>
<dbReference type="InterPro" id="IPR036259">
    <property type="entry name" value="MFS_trans_sf"/>
</dbReference>
<dbReference type="CDD" id="cd06173">
    <property type="entry name" value="MFS_MefA_like"/>
    <property type="match status" value="1"/>
</dbReference>
<evidence type="ECO:0000256" key="3">
    <source>
        <dbReference type="ARBA" id="ARBA00022475"/>
    </source>
</evidence>
<evidence type="ECO:0000256" key="2">
    <source>
        <dbReference type="ARBA" id="ARBA00022448"/>
    </source>
</evidence>
<evidence type="ECO:0000313" key="9">
    <source>
        <dbReference type="EMBL" id="SOD52947.1"/>
    </source>
</evidence>
<dbReference type="AlphaFoldDB" id="A0A286D2T0"/>
<evidence type="ECO:0000259" key="8">
    <source>
        <dbReference type="PROSITE" id="PS50850"/>
    </source>
</evidence>
<dbReference type="InterPro" id="IPR020846">
    <property type="entry name" value="MFS_dom"/>
</dbReference>
<dbReference type="PANTHER" id="PTHR23513:SF11">
    <property type="entry name" value="STAPHYLOFERRIN A TRANSPORTER"/>
    <property type="match status" value="1"/>
</dbReference>
<dbReference type="OrthoDB" id="9775268at2"/>
<keyword evidence="4 7" id="KW-0812">Transmembrane</keyword>
<dbReference type="GO" id="GO:0022857">
    <property type="term" value="F:transmembrane transporter activity"/>
    <property type="evidence" value="ECO:0007669"/>
    <property type="project" value="InterPro"/>
</dbReference>
<feature type="transmembrane region" description="Helical" evidence="7">
    <location>
        <begin position="266"/>
        <end position="284"/>
    </location>
</feature>
<dbReference type="Gene3D" id="1.20.1250.20">
    <property type="entry name" value="MFS general substrate transporter like domains"/>
    <property type="match status" value="1"/>
</dbReference>
<feature type="transmembrane region" description="Helical" evidence="7">
    <location>
        <begin position="177"/>
        <end position="197"/>
    </location>
</feature>
<dbReference type="PROSITE" id="PS50850">
    <property type="entry name" value="MFS"/>
    <property type="match status" value="1"/>
</dbReference>
<dbReference type="InterPro" id="IPR010290">
    <property type="entry name" value="TM_effector"/>
</dbReference>
<feature type="transmembrane region" description="Helical" evidence="7">
    <location>
        <begin position="320"/>
        <end position="342"/>
    </location>
</feature>
<organism evidence="9 10">
    <name type="scientific">Pseudoxanthomonas wuyuanensis</name>
    <dbReference type="NCBI Taxonomy" id="1073196"/>
    <lineage>
        <taxon>Bacteria</taxon>
        <taxon>Pseudomonadati</taxon>
        <taxon>Pseudomonadota</taxon>
        <taxon>Gammaproteobacteria</taxon>
        <taxon>Lysobacterales</taxon>
        <taxon>Lysobacteraceae</taxon>
        <taxon>Pseudoxanthomonas</taxon>
    </lineage>
</organism>
<dbReference type="Proteomes" id="UP000219374">
    <property type="component" value="Unassembled WGS sequence"/>
</dbReference>
<dbReference type="GO" id="GO:0005886">
    <property type="term" value="C:plasma membrane"/>
    <property type="evidence" value="ECO:0007669"/>
    <property type="project" value="UniProtKB-SubCell"/>
</dbReference>
<keyword evidence="3" id="KW-1003">Cell membrane</keyword>
<feature type="transmembrane region" description="Helical" evidence="7">
    <location>
        <begin position="114"/>
        <end position="134"/>
    </location>
</feature>
<feature type="transmembrane region" description="Helical" evidence="7">
    <location>
        <begin position="87"/>
        <end position="108"/>
    </location>
</feature>
<comment type="subcellular location">
    <subcellularLocation>
        <location evidence="1">Cell membrane</location>
        <topology evidence="1">Multi-pass membrane protein</topology>
    </subcellularLocation>
</comment>
<accession>A0A286D2T0</accession>
<feature type="domain" description="Major facilitator superfamily (MFS) profile" evidence="8">
    <location>
        <begin position="21"/>
        <end position="408"/>
    </location>
</feature>
<dbReference type="SUPFAM" id="SSF103473">
    <property type="entry name" value="MFS general substrate transporter"/>
    <property type="match status" value="1"/>
</dbReference>
<evidence type="ECO:0000256" key="5">
    <source>
        <dbReference type="ARBA" id="ARBA00022989"/>
    </source>
</evidence>
<keyword evidence="6 7" id="KW-0472">Membrane</keyword>
<feature type="transmembrane region" description="Helical" evidence="7">
    <location>
        <begin position="296"/>
        <end position="314"/>
    </location>
</feature>
<reference evidence="9 10" key="1">
    <citation type="submission" date="2017-09" db="EMBL/GenBank/DDBJ databases">
        <authorList>
            <person name="Ehlers B."/>
            <person name="Leendertz F.H."/>
        </authorList>
    </citation>
    <scope>NUCLEOTIDE SEQUENCE [LARGE SCALE GENOMIC DNA]</scope>
    <source>
        <strain evidence="9 10">CGMCC 1.10978</strain>
    </source>
</reference>